<sequence length="88" mass="10682">MYFLANHYHKSKVQIILRWHFQKGNILIPGSRKEKHILANKDIFDFELTKEDMESISKLNKNKKFLGFPSWLSKLLLPRFRFNFDKQK</sequence>
<gene>
    <name evidence="5" type="ORF">DYE49_03960</name>
</gene>
<dbReference type="Pfam" id="PF00248">
    <property type="entry name" value="Aldo_ket_red"/>
    <property type="match status" value="1"/>
</dbReference>
<name>A0A7M1XKF3_9SPIR</name>
<protein>
    <recommendedName>
        <fullName evidence="4">NADP-dependent oxidoreductase domain-containing protein</fullName>
    </recommendedName>
</protein>
<evidence type="ECO:0000256" key="2">
    <source>
        <dbReference type="ARBA" id="ARBA00022857"/>
    </source>
</evidence>
<dbReference type="Gene3D" id="3.20.20.100">
    <property type="entry name" value="NADP-dependent oxidoreductase domain"/>
    <property type="match status" value="1"/>
</dbReference>
<proteinExistence type="inferred from homology"/>
<keyword evidence="3" id="KW-0560">Oxidoreductase</keyword>
<feature type="domain" description="NADP-dependent oxidoreductase" evidence="4">
    <location>
        <begin position="3"/>
        <end position="60"/>
    </location>
</feature>
<organism evidence="5 6">
    <name type="scientific">Treponema rectale</name>
    <dbReference type="NCBI Taxonomy" id="744512"/>
    <lineage>
        <taxon>Bacteria</taxon>
        <taxon>Pseudomonadati</taxon>
        <taxon>Spirochaetota</taxon>
        <taxon>Spirochaetia</taxon>
        <taxon>Spirochaetales</taxon>
        <taxon>Treponemataceae</taxon>
        <taxon>Treponema</taxon>
    </lineage>
</organism>
<dbReference type="InterPro" id="IPR020471">
    <property type="entry name" value="AKR"/>
</dbReference>
<evidence type="ECO:0000313" key="6">
    <source>
        <dbReference type="Proteomes" id="UP000593591"/>
    </source>
</evidence>
<dbReference type="InterPro" id="IPR023210">
    <property type="entry name" value="NADP_OxRdtase_dom"/>
</dbReference>
<evidence type="ECO:0000256" key="3">
    <source>
        <dbReference type="ARBA" id="ARBA00023002"/>
    </source>
</evidence>
<evidence type="ECO:0000313" key="5">
    <source>
        <dbReference type="EMBL" id="QOS39660.1"/>
    </source>
</evidence>
<dbReference type="GO" id="GO:0016616">
    <property type="term" value="F:oxidoreductase activity, acting on the CH-OH group of donors, NAD or NADP as acceptor"/>
    <property type="evidence" value="ECO:0007669"/>
    <property type="project" value="UniProtKB-ARBA"/>
</dbReference>
<dbReference type="AlphaFoldDB" id="A0A7M1XKF3"/>
<comment type="similarity">
    <text evidence="1">Belongs to the aldo/keto reductase family.</text>
</comment>
<reference evidence="5 6" key="1">
    <citation type="submission" date="2018-08" db="EMBL/GenBank/DDBJ databases">
        <title>The first complete genome of Treponema rectale (CHPAT), a commensal spirochete of the bovine rectum.</title>
        <authorList>
            <person name="Staton G.J."/>
            <person name="Clegg S.R."/>
            <person name="Carter S.D."/>
            <person name="Radford A.D."/>
            <person name="Darby A."/>
            <person name="Hall N."/>
            <person name="Birtles R.J."/>
            <person name="Evans N.J."/>
        </authorList>
    </citation>
    <scope>NUCLEOTIDE SEQUENCE [LARGE SCALE GENOMIC DNA]</scope>
    <source>
        <strain evidence="5 6">CHPA</strain>
    </source>
</reference>
<dbReference type="PANTHER" id="PTHR43827:SF3">
    <property type="entry name" value="NADP-DEPENDENT OXIDOREDUCTASE DOMAIN-CONTAINING PROTEIN"/>
    <property type="match status" value="1"/>
</dbReference>
<evidence type="ECO:0000259" key="4">
    <source>
        <dbReference type="Pfam" id="PF00248"/>
    </source>
</evidence>
<keyword evidence="2" id="KW-0521">NADP</keyword>
<dbReference type="EMBL" id="CP031517">
    <property type="protein sequence ID" value="QOS39660.1"/>
    <property type="molecule type" value="Genomic_DNA"/>
</dbReference>
<accession>A0A7M1XKF3</accession>
<dbReference type="InterPro" id="IPR036812">
    <property type="entry name" value="NAD(P)_OxRdtase_dom_sf"/>
</dbReference>
<dbReference type="SUPFAM" id="SSF51430">
    <property type="entry name" value="NAD(P)-linked oxidoreductase"/>
    <property type="match status" value="1"/>
</dbReference>
<dbReference type="PANTHER" id="PTHR43827">
    <property type="entry name" value="2,5-DIKETO-D-GLUCONIC ACID REDUCTASE"/>
    <property type="match status" value="1"/>
</dbReference>
<dbReference type="Proteomes" id="UP000593591">
    <property type="component" value="Chromosome"/>
</dbReference>
<dbReference type="KEGG" id="trc:DYE49_03960"/>
<evidence type="ECO:0000256" key="1">
    <source>
        <dbReference type="ARBA" id="ARBA00007905"/>
    </source>
</evidence>